<dbReference type="SUPFAM" id="SSF47413">
    <property type="entry name" value="lambda repressor-like DNA-binding domains"/>
    <property type="match status" value="1"/>
</dbReference>
<dbReference type="InterPro" id="IPR001387">
    <property type="entry name" value="Cro/C1-type_HTH"/>
</dbReference>
<evidence type="ECO:0000256" key="1">
    <source>
        <dbReference type="SAM" id="MobiDB-lite"/>
    </source>
</evidence>
<dbReference type="Proteomes" id="UP000321726">
    <property type="component" value="Unassembled WGS sequence"/>
</dbReference>
<feature type="compositionally biased region" description="Low complexity" evidence="1">
    <location>
        <begin position="188"/>
        <end position="215"/>
    </location>
</feature>
<name>A0A1M7IPP3_9GAMM</name>
<dbReference type="PANTHER" id="PTHR34475">
    <property type="match status" value="1"/>
</dbReference>
<feature type="compositionally biased region" description="Polar residues" evidence="1">
    <location>
        <begin position="1"/>
        <end position="17"/>
    </location>
</feature>
<keyword evidence="2" id="KW-1133">Transmembrane helix</keyword>
<feature type="transmembrane region" description="Helical" evidence="2">
    <location>
        <begin position="114"/>
        <end position="135"/>
    </location>
</feature>
<dbReference type="InterPro" id="IPR025194">
    <property type="entry name" value="RodZ-like_C"/>
</dbReference>
<accession>A0A1M7IPP3</accession>
<dbReference type="Proteomes" id="UP000184123">
    <property type="component" value="Unassembled WGS sequence"/>
</dbReference>
<reference evidence="4 7" key="2">
    <citation type="submission" date="2019-07" db="EMBL/GenBank/DDBJ databases">
        <title>Whole genome shotgun sequence of Halomonas cupida NBRC 102219.</title>
        <authorList>
            <person name="Hosoyama A."/>
            <person name="Uohara A."/>
            <person name="Ohji S."/>
            <person name="Ichikawa N."/>
        </authorList>
    </citation>
    <scope>NUCLEOTIDE SEQUENCE [LARGE SCALE GENOMIC DNA]</scope>
    <source>
        <strain evidence="4 7">NBRC 102219</strain>
    </source>
</reference>
<dbReference type="CDD" id="cd00093">
    <property type="entry name" value="HTH_XRE"/>
    <property type="match status" value="1"/>
</dbReference>
<dbReference type="AlphaFoldDB" id="A0A1M7IPP3"/>
<feature type="domain" description="HTH cro/C1-type" evidence="3">
    <location>
        <begin position="21"/>
        <end position="82"/>
    </location>
</feature>
<evidence type="ECO:0000313" key="5">
    <source>
        <dbReference type="EMBL" id="SHM42639.1"/>
    </source>
</evidence>
<proteinExistence type="predicted"/>
<keyword evidence="2" id="KW-0812">Transmembrane</keyword>
<dbReference type="OrthoDB" id="9790252at2"/>
<feature type="compositionally biased region" description="Polar residues" evidence="1">
    <location>
        <begin position="139"/>
        <end position="150"/>
    </location>
</feature>
<sequence>MSETPQSEPNILSSQGSPGEFLRQEREHQGLTREEVGAALNLRPAVIEGLEDDTYDQVPVVTYRRGYLRSYAQLLGVDTRQVMELYQARMGNEEVERKVTPVYINKPPSRIGTWLFRLVTLIVIAGLVGLTLMWWQSRGGSQPPQVSDNGPVSVDSIDGSEATSDESPDNNSEALPPVPEDDSEMGLVADGDAAAEGSAASADAAATQDVTTTDDGTPVTVAAAEQAAATTENATDASAAEDAQAETDQPAVSEQAVASANELNITFNGASWVNINDSTNTQLLNGTQAAGTEVTLEGEPPIRLVIGNASEVALNWQGEAVDLRSIAGRSNVARFTLGE</sequence>
<feature type="region of interest" description="Disordered" evidence="1">
    <location>
        <begin position="231"/>
        <end position="250"/>
    </location>
</feature>
<dbReference type="Pfam" id="PF13464">
    <property type="entry name" value="RodZ_C"/>
    <property type="match status" value="1"/>
</dbReference>
<gene>
    <name evidence="4" type="ORF">HCU01_20890</name>
    <name evidence="5" type="ORF">SAMN05660971_02933</name>
</gene>
<dbReference type="Pfam" id="PF13413">
    <property type="entry name" value="HTH_25"/>
    <property type="match status" value="1"/>
</dbReference>
<organism evidence="5 6">
    <name type="scientific">Halomonas cupida</name>
    <dbReference type="NCBI Taxonomy" id="44933"/>
    <lineage>
        <taxon>Bacteria</taxon>
        <taxon>Pseudomonadati</taxon>
        <taxon>Pseudomonadota</taxon>
        <taxon>Gammaproteobacteria</taxon>
        <taxon>Oceanospirillales</taxon>
        <taxon>Halomonadaceae</taxon>
        <taxon>Halomonas</taxon>
    </lineage>
</organism>
<dbReference type="EMBL" id="FRCA01000008">
    <property type="protein sequence ID" value="SHM42639.1"/>
    <property type="molecule type" value="Genomic_DNA"/>
</dbReference>
<dbReference type="EMBL" id="BJXU01000077">
    <property type="protein sequence ID" value="GEN24140.1"/>
    <property type="molecule type" value="Genomic_DNA"/>
</dbReference>
<dbReference type="GO" id="GO:0003677">
    <property type="term" value="F:DNA binding"/>
    <property type="evidence" value="ECO:0007669"/>
    <property type="project" value="InterPro"/>
</dbReference>
<keyword evidence="2" id="KW-0472">Membrane</keyword>
<evidence type="ECO:0000313" key="6">
    <source>
        <dbReference type="Proteomes" id="UP000184123"/>
    </source>
</evidence>
<dbReference type="Gene3D" id="1.10.260.40">
    <property type="entry name" value="lambda repressor-like DNA-binding domains"/>
    <property type="match status" value="1"/>
</dbReference>
<evidence type="ECO:0000259" key="3">
    <source>
        <dbReference type="SMART" id="SM00530"/>
    </source>
</evidence>
<evidence type="ECO:0000313" key="7">
    <source>
        <dbReference type="Proteomes" id="UP000321726"/>
    </source>
</evidence>
<keyword evidence="7" id="KW-1185">Reference proteome</keyword>
<dbReference type="STRING" id="44933.SAMN05660971_02933"/>
<feature type="region of interest" description="Disordered" evidence="1">
    <location>
        <begin position="139"/>
        <end position="215"/>
    </location>
</feature>
<evidence type="ECO:0000256" key="2">
    <source>
        <dbReference type="SAM" id="Phobius"/>
    </source>
</evidence>
<dbReference type="SMART" id="SM00530">
    <property type="entry name" value="HTH_XRE"/>
    <property type="match status" value="1"/>
</dbReference>
<reference evidence="5 6" key="1">
    <citation type="submission" date="2016-11" db="EMBL/GenBank/DDBJ databases">
        <authorList>
            <person name="Jaros S."/>
            <person name="Januszkiewicz K."/>
            <person name="Wedrychowicz H."/>
        </authorList>
    </citation>
    <scope>NUCLEOTIDE SEQUENCE [LARGE SCALE GENOMIC DNA]</scope>
    <source>
        <strain evidence="5 6">DSM 4740</strain>
    </source>
</reference>
<evidence type="ECO:0000313" key="4">
    <source>
        <dbReference type="EMBL" id="GEN24140.1"/>
    </source>
</evidence>
<feature type="region of interest" description="Disordered" evidence="1">
    <location>
        <begin position="1"/>
        <end position="20"/>
    </location>
</feature>
<dbReference type="InterPro" id="IPR050400">
    <property type="entry name" value="Bact_Cytoskel_RodZ"/>
</dbReference>
<dbReference type="PANTHER" id="PTHR34475:SF1">
    <property type="entry name" value="CYTOSKELETON PROTEIN RODZ"/>
    <property type="match status" value="1"/>
</dbReference>
<dbReference type="RefSeq" id="WP_073435968.1">
    <property type="nucleotide sequence ID" value="NZ_BJXU01000077.1"/>
</dbReference>
<protein>
    <submittedName>
        <fullName evidence="5">Cytoskeleton protein RodZ</fullName>
    </submittedName>
</protein>
<dbReference type="InterPro" id="IPR010982">
    <property type="entry name" value="Lambda_DNA-bd_dom_sf"/>
</dbReference>